<proteinExistence type="predicted"/>
<keyword evidence="2" id="KW-1185">Reference proteome</keyword>
<protein>
    <submittedName>
        <fullName evidence="1">Uncharacterized protein</fullName>
    </submittedName>
</protein>
<evidence type="ECO:0000313" key="2">
    <source>
        <dbReference type="Proteomes" id="UP001239111"/>
    </source>
</evidence>
<gene>
    <name evidence="1" type="ORF">QAD02_012687</name>
</gene>
<dbReference type="Proteomes" id="UP001239111">
    <property type="component" value="Chromosome 2"/>
</dbReference>
<accession>A0ACC2P035</accession>
<name>A0ACC2P035_9HYME</name>
<organism evidence="1 2">
    <name type="scientific">Eretmocerus hayati</name>
    <dbReference type="NCBI Taxonomy" id="131215"/>
    <lineage>
        <taxon>Eukaryota</taxon>
        <taxon>Metazoa</taxon>
        <taxon>Ecdysozoa</taxon>
        <taxon>Arthropoda</taxon>
        <taxon>Hexapoda</taxon>
        <taxon>Insecta</taxon>
        <taxon>Pterygota</taxon>
        <taxon>Neoptera</taxon>
        <taxon>Endopterygota</taxon>
        <taxon>Hymenoptera</taxon>
        <taxon>Apocrita</taxon>
        <taxon>Proctotrupomorpha</taxon>
        <taxon>Chalcidoidea</taxon>
        <taxon>Aphelinidae</taxon>
        <taxon>Aphelininae</taxon>
        <taxon>Eretmocerus</taxon>
    </lineage>
</organism>
<evidence type="ECO:0000313" key="1">
    <source>
        <dbReference type="EMBL" id="KAJ8676900.1"/>
    </source>
</evidence>
<reference evidence="1" key="1">
    <citation type="submission" date="2023-04" db="EMBL/GenBank/DDBJ databases">
        <title>A chromosome-level genome assembly of the parasitoid wasp Eretmocerus hayati.</title>
        <authorList>
            <person name="Zhong Y."/>
            <person name="Liu S."/>
            <person name="Liu Y."/>
        </authorList>
    </citation>
    <scope>NUCLEOTIDE SEQUENCE</scope>
    <source>
        <strain evidence="1">ZJU_SS_LIU_2023</strain>
    </source>
</reference>
<dbReference type="EMBL" id="CM056742">
    <property type="protein sequence ID" value="KAJ8676900.1"/>
    <property type="molecule type" value="Genomic_DNA"/>
</dbReference>
<comment type="caution">
    <text evidence="1">The sequence shown here is derived from an EMBL/GenBank/DDBJ whole genome shotgun (WGS) entry which is preliminary data.</text>
</comment>
<sequence>MIDLRKGRKTPLQPYLIRAGSRKPTYFVNADGLLFKKGRRADIVTAFDLLFKSYQVLDVAYPPELENFYNFVSCHIYGIEQQETDSVASLFTSLHNFNVEAFRNS</sequence>